<evidence type="ECO:0000313" key="3">
    <source>
        <dbReference type="Proteomes" id="UP000274822"/>
    </source>
</evidence>
<dbReference type="Proteomes" id="UP000274822">
    <property type="component" value="Unassembled WGS sequence"/>
</dbReference>
<accession>A0A433PLS4</accession>
<keyword evidence="3" id="KW-1185">Reference proteome</keyword>
<name>A0A433PLS4_9FUNG</name>
<dbReference type="EMBL" id="RBNJ01022317">
    <property type="protein sequence ID" value="RUS18442.1"/>
    <property type="molecule type" value="Genomic_DNA"/>
</dbReference>
<dbReference type="AlphaFoldDB" id="A0A433PLS4"/>
<sequence>MFTSYLPSSSSIRTYLHYRLDCVRAYYFHLQALAHNANVSEELELQTIAQEVYMSEELEGADRDVAANDDAGIVDTVWPRRKEDVVVGMAVNDVLAMQADIERDIEKEVEAEALAMREADGEKVETLGATMLYLRPNNGEETNSLPEKPTQRDRRKKRMSLCKGDGERKFQGTSRTGSGQGGILRFLFPGMVGVNPSNGDVRTDKTAQPAIVELPPRSSSPTFSTSDSLVSTSTFATTATAITTTTAATSFDDVSVPSEQGDDVPLHTGNSTLHPVLSVALMTQTTANEEEDAATSHEEERYTYAYTYPPSKHAYAARALLELDAVVHEHGMWAYEVKEWERRAGTAAKTEQGIQAPQVPPLLVEWPKYWNWEKGVV</sequence>
<proteinExistence type="predicted"/>
<evidence type="ECO:0000313" key="2">
    <source>
        <dbReference type="EMBL" id="RUS18442.1"/>
    </source>
</evidence>
<organism evidence="2 3">
    <name type="scientific">Jimgerdemannia flammicorona</name>
    <dbReference type="NCBI Taxonomy" id="994334"/>
    <lineage>
        <taxon>Eukaryota</taxon>
        <taxon>Fungi</taxon>
        <taxon>Fungi incertae sedis</taxon>
        <taxon>Mucoromycota</taxon>
        <taxon>Mucoromycotina</taxon>
        <taxon>Endogonomycetes</taxon>
        <taxon>Endogonales</taxon>
        <taxon>Endogonaceae</taxon>
        <taxon>Jimgerdemannia</taxon>
    </lineage>
</organism>
<feature type="region of interest" description="Disordered" evidence="1">
    <location>
        <begin position="135"/>
        <end position="178"/>
    </location>
</feature>
<comment type="caution">
    <text evidence="2">The sequence shown here is derived from an EMBL/GenBank/DDBJ whole genome shotgun (WGS) entry which is preliminary data.</text>
</comment>
<protein>
    <submittedName>
        <fullName evidence="2">Uncharacterized protein</fullName>
    </submittedName>
</protein>
<gene>
    <name evidence="2" type="ORF">BC938DRAFT_475967</name>
</gene>
<reference evidence="2 3" key="1">
    <citation type="journal article" date="2018" name="New Phytol.">
        <title>Phylogenomics of Endogonaceae and evolution of mycorrhizas within Mucoromycota.</title>
        <authorList>
            <person name="Chang Y."/>
            <person name="Desiro A."/>
            <person name="Na H."/>
            <person name="Sandor L."/>
            <person name="Lipzen A."/>
            <person name="Clum A."/>
            <person name="Barry K."/>
            <person name="Grigoriev I.V."/>
            <person name="Martin F.M."/>
            <person name="Stajich J.E."/>
            <person name="Smith M.E."/>
            <person name="Bonito G."/>
            <person name="Spatafora J.W."/>
        </authorList>
    </citation>
    <scope>NUCLEOTIDE SEQUENCE [LARGE SCALE GENOMIC DNA]</scope>
    <source>
        <strain evidence="2 3">AD002</strain>
    </source>
</reference>
<evidence type="ECO:0000256" key="1">
    <source>
        <dbReference type="SAM" id="MobiDB-lite"/>
    </source>
</evidence>